<reference evidence="4" key="1">
    <citation type="submission" date="2023-11" db="EMBL/GenBank/DDBJ databases">
        <title>Genome Sequence of Bacillus pseudomycoides stain BUPM19.</title>
        <authorList>
            <person name="Farhat A."/>
        </authorList>
    </citation>
    <scope>NUCLEOTIDE SEQUENCE [LARGE SCALE GENOMIC DNA]</scope>
    <source>
        <strain evidence="4">BUPM19</strain>
    </source>
</reference>
<name>A0ABU5K0A5_9BACI</name>
<evidence type="ECO:0000313" key="3">
    <source>
        <dbReference type="EMBL" id="MDZ5609103.1"/>
    </source>
</evidence>
<feature type="signal peptide" evidence="2">
    <location>
        <begin position="1"/>
        <end position="21"/>
    </location>
</feature>
<feature type="chain" id="PRO_5047062278" evidence="2">
    <location>
        <begin position="22"/>
        <end position="226"/>
    </location>
</feature>
<dbReference type="RefSeq" id="WP_374218655.1">
    <property type="nucleotide sequence ID" value="NZ_JAXOVW010000049.1"/>
</dbReference>
<dbReference type="PROSITE" id="PS51257">
    <property type="entry name" value="PROKAR_LIPOPROTEIN"/>
    <property type="match status" value="1"/>
</dbReference>
<feature type="compositionally biased region" description="Polar residues" evidence="1">
    <location>
        <begin position="71"/>
        <end position="85"/>
    </location>
</feature>
<organism evidence="3 4">
    <name type="scientific">Bacillus bingmayongensis</name>
    <dbReference type="NCBI Taxonomy" id="1150157"/>
    <lineage>
        <taxon>Bacteria</taxon>
        <taxon>Bacillati</taxon>
        <taxon>Bacillota</taxon>
        <taxon>Bacilli</taxon>
        <taxon>Bacillales</taxon>
        <taxon>Bacillaceae</taxon>
        <taxon>Bacillus</taxon>
    </lineage>
</organism>
<feature type="region of interest" description="Disordered" evidence="1">
    <location>
        <begin position="25"/>
        <end position="85"/>
    </location>
</feature>
<sequence>MKTLMKMVTCFLVLICMLALTACKGSDEQKPTTQTPEKTSEVEPDSSPDSAEKKNENSSSDKSTTTDSESKPQNPSNSSIDSKTSSQIKNLLEQAKQGKVPNVSFAAHTGDIEEVEKAWGEADKTEPAGKGMYATYTSKNAVIGFNKGSQIFDVRSNHPELRTLTLQEIEKVLGKPMSTKVNGNDKIYIYKVNDQFELKFVIPNSTGKVDHISVFSPEDSINNMAG</sequence>
<feature type="compositionally biased region" description="Low complexity" evidence="1">
    <location>
        <begin position="57"/>
        <end position="67"/>
    </location>
</feature>
<comment type="caution">
    <text evidence="3">The sequence shown here is derived from an EMBL/GenBank/DDBJ whole genome shotgun (WGS) entry which is preliminary data.</text>
</comment>
<keyword evidence="4" id="KW-1185">Reference proteome</keyword>
<keyword evidence="2" id="KW-0732">Signal</keyword>
<proteinExistence type="predicted"/>
<evidence type="ECO:0000256" key="2">
    <source>
        <dbReference type="SAM" id="SignalP"/>
    </source>
</evidence>
<dbReference type="Pfam" id="PF14172">
    <property type="entry name" value="DUF4309"/>
    <property type="match status" value="1"/>
</dbReference>
<dbReference type="EMBL" id="JAXOVW010000049">
    <property type="protein sequence ID" value="MDZ5609103.1"/>
    <property type="molecule type" value="Genomic_DNA"/>
</dbReference>
<gene>
    <name evidence="3" type="ORF">U2I54_19045</name>
</gene>
<accession>A0ABU5K0A5</accession>
<dbReference type="InterPro" id="IPR025453">
    <property type="entry name" value="DUF4309"/>
</dbReference>
<protein>
    <submittedName>
        <fullName evidence="3">DUF4309 domain-containing protein</fullName>
    </submittedName>
</protein>
<dbReference type="Proteomes" id="UP001291930">
    <property type="component" value="Unassembled WGS sequence"/>
</dbReference>
<evidence type="ECO:0000313" key="4">
    <source>
        <dbReference type="Proteomes" id="UP001291930"/>
    </source>
</evidence>
<evidence type="ECO:0000256" key="1">
    <source>
        <dbReference type="SAM" id="MobiDB-lite"/>
    </source>
</evidence>